<reference evidence="1" key="1">
    <citation type="submission" date="2014-09" db="EMBL/GenBank/DDBJ databases">
        <authorList>
            <person name="Magalhaes I.L.F."/>
            <person name="Oliveira U."/>
            <person name="Santos F.R."/>
            <person name="Vidigal T.H.D.A."/>
            <person name="Brescovit A.D."/>
            <person name="Santos A.J."/>
        </authorList>
    </citation>
    <scope>NUCLEOTIDE SEQUENCE</scope>
    <source>
        <tissue evidence="1">Shoot tissue taken approximately 20 cm above the soil surface</tissue>
    </source>
</reference>
<keyword evidence="1" id="KW-0378">Hydrolase</keyword>
<protein>
    <submittedName>
        <fullName evidence="1">DEAD box RNA helicase, putative</fullName>
    </submittedName>
</protein>
<keyword evidence="1" id="KW-0547">Nucleotide-binding</keyword>
<organism evidence="1">
    <name type="scientific">Arundo donax</name>
    <name type="common">Giant reed</name>
    <name type="synonym">Donax arundinaceus</name>
    <dbReference type="NCBI Taxonomy" id="35708"/>
    <lineage>
        <taxon>Eukaryota</taxon>
        <taxon>Viridiplantae</taxon>
        <taxon>Streptophyta</taxon>
        <taxon>Embryophyta</taxon>
        <taxon>Tracheophyta</taxon>
        <taxon>Spermatophyta</taxon>
        <taxon>Magnoliopsida</taxon>
        <taxon>Liliopsida</taxon>
        <taxon>Poales</taxon>
        <taxon>Poaceae</taxon>
        <taxon>PACMAD clade</taxon>
        <taxon>Arundinoideae</taxon>
        <taxon>Arundineae</taxon>
        <taxon>Arundo</taxon>
    </lineage>
</organism>
<sequence>MPSTLENFLMSECICTTSSLVGAIMSPIGPSPGTTGGWSLTCLSIGRTKARVLPDPVFAIPIQSRPLIMTGNACACIGIGFSKPSFLMVSRSLLVSPLCIHVFIGLGTSFPCTLSSSSFL</sequence>
<dbReference type="AlphaFoldDB" id="A0A0A9GI28"/>
<proteinExistence type="predicted"/>
<keyword evidence="1" id="KW-0347">Helicase</keyword>
<dbReference type="GO" id="GO:0004386">
    <property type="term" value="F:helicase activity"/>
    <property type="evidence" value="ECO:0007669"/>
    <property type="project" value="UniProtKB-KW"/>
</dbReference>
<reference evidence="1" key="2">
    <citation type="journal article" date="2015" name="Data Brief">
        <title>Shoot transcriptome of the giant reed, Arundo donax.</title>
        <authorList>
            <person name="Barrero R.A."/>
            <person name="Guerrero F.D."/>
            <person name="Moolhuijzen P."/>
            <person name="Goolsby J.A."/>
            <person name="Tidwell J."/>
            <person name="Bellgard S.E."/>
            <person name="Bellgard M.I."/>
        </authorList>
    </citation>
    <scope>NUCLEOTIDE SEQUENCE</scope>
    <source>
        <tissue evidence="1">Shoot tissue taken approximately 20 cm above the soil surface</tissue>
    </source>
</reference>
<keyword evidence="1" id="KW-0067">ATP-binding</keyword>
<evidence type="ECO:0000313" key="1">
    <source>
        <dbReference type="EMBL" id="JAE24780.1"/>
    </source>
</evidence>
<name>A0A0A9GI28_ARUDO</name>
<accession>A0A0A9GI28</accession>
<dbReference type="EMBL" id="GBRH01173116">
    <property type="protein sequence ID" value="JAE24780.1"/>
    <property type="molecule type" value="Transcribed_RNA"/>
</dbReference>